<evidence type="ECO:0000259" key="3">
    <source>
        <dbReference type="Pfam" id="PF01078"/>
    </source>
</evidence>
<organism evidence="5 6">
    <name type="scientific">Mucilaginibacter calamicampi</name>
    <dbReference type="NCBI Taxonomy" id="1302352"/>
    <lineage>
        <taxon>Bacteria</taxon>
        <taxon>Pseudomonadati</taxon>
        <taxon>Bacteroidota</taxon>
        <taxon>Sphingobacteriia</taxon>
        <taxon>Sphingobacteriales</taxon>
        <taxon>Sphingobacteriaceae</taxon>
        <taxon>Mucilaginibacter</taxon>
    </lineage>
</organism>
<dbReference type="RefSeq" id="WP_377097476.1">
    <property type="nucleotide sequence ID" value="NZ_JBHTHU010000001.1"/>
</dbReference>
<evidence type="ECO:0000259" key="4">
    <source>
        <dbReference type="Pfam" id="PF13335"/>
    </source>
</evidence>
<dbReference type="InterPro" id="IPR001208">
    <property type="entry name" value="MCM_dom"/>
</dbReference>
<dbReference type="Gene3D" id="3.40.50.300">
    <property type="entry name" value="P-loop containing nucleotide triphosphate hydrolases"/>
    <property type="match status" value="1"/>
</dbReference>
<dbReference type="InterPro" id="IPR014721">
    <property type="entry name" value="Ribsml_uS5_D2-typ_fold_subgr"/>
</dbReference>
<dbReference type="InterPro" id="IPR025158">
    <property type="entry name" value="Mg_chelat-rel_C"/>
</dbReference>
<dbReference type="PRINTS" id="PR01657">
    <property type="entry name" value="MCMFAMILY"/>
</dbReference>
<dbReference type="InterPro" id="IPR000523">
    <property type="entry name" value="Mg_chelatse_chII-like_cat_dom"/>
</dbReference>
<keyword evidence="6" id="KW-1185">Reference proteome</keyword>
<evidence type="ECO:0000313" key="5">
    <source>
        <dbReference type="EMBL" id="MFD0749267.1"/>
    </source>
</evidence>
<dbReference type="NCBIfam" id="TIGR00368">
    <property type="entry name" value="YifB family Mg chelatase-like AAA ATPase"/>
    <property type="match status" value="1"/>
</dbReference>
<evidence type="ECO:0000256" key="2">
    <source>
        <dbReference type="ARBA" id="ARBA00022840"/>
    </source>
</evidence>
<feature type="domain" description="Magnesium chelatase ChlI-like catalytic" evidence="3">
    <location>
        <begin position="193"/>
        <end position="396"/>
    </location>
</feature>
<dbReference type="InterPro" id="IPR045006">
    <property type="entry name" value="CHLI-like"/>
</dbReference>
<comment type="caution">
    <text evidence="5">The sequence shown here is derived from an EMBL/GenBank/DDBJ whole genome shotgun (WGS) entry which is preliminary data.</text>
</comment>
<sequence>MTVSVNSAALSGIDAILITIETRVCTGVSYFIVGLPGEAVKESLFRVESALSSCGFDMPRQKILISLAPAGIRKEGAVFDLPIALSILAASGQLQPEQMDGVLFTAELSLSGKLRPVKGALSVAIEARKAGFKTLVIPKENADEAAMVKDLAVFGLATLNGVVDFLRDPTSLVPTAIATREMFAQDQQLYNADFADVHGQENVKRALEIMAAGSHNGLMIGPPGTGKTMLATRLPGILPPLTLQEALETTRIYSVAGKLDCTGLMSHRPFRAPHHTASDISLVGGGSVPMPGEISLAHNGVLFMDELPEFKRRVLEVLRQPLEERQVAISRANFSANFPANFILLAALNPCPCGYFRHPDRRCTCTAQAIRSYISKISGPLLDRIDLHITVQPVQSGSKNMTERSAAVRQRVIAARAVQLKRAGISNAQMNTAMVRQFCALGKTEQELLNQAMVQHKLSARSYDRILKMARTIADLADSNSIDLAHLAEAIHLRQLDKDYLSK</sequence>
<dbReference type="InterPro" id="IPR020568">
    <property type="entry name" value="Ribosomal_Su5_D2-typ_SF"/>
</dbReference>
<evidence type="ECO:0000256" key="1">
    <source>
        <dbReference type="ARBA" id="ARBA00022741"/>
    </source>
</evidence>
<name>A0ABW2YSG6_9SPHI</name>
<feature type="domain" description="Mg chelatase-related protein C-terminal" evidence="4">
    <location>
        <begin position="403"/>
        <end position="494"/>
    </location>
</feature>
<dbReference type="Pfam" id="PF13335">
    <property type="entry name" value="Mg_chelatase_C"/>
    <property type="match status" value="1"/>
</dbReference>
<accession>A0ABW2YSG6</accession>
<dbReference type="Pfam" id="PF13541">
    <property type="entry name" value="ChlI"/>
    <property type="match status" value="1"/>
</dbReference>
<dbReference type="SUPFAM" id="SSF54211">
    <property type="entry name" value="Ribosomal protein S5 domain 2-like"/>
    <property type="match status" value="1"/>
</dbReference>
<dbReference type="Pfam" id="PF01078">
    <property type="entry name" value="Mg_chelatase"/>
    <property type="match status" value="1"/>
</dbReference>
<proteinExistence type="predicted"/>
<dbReference type="CDD" id="cd00009">
    <property type="entry name" value="AAA"/>
    <property type="match status" value="1"/>
</dbReference>
<dbReference type="Gene3D" id="3.30.230.10">
    <property type="match status" value="1"/>
</dbReference>
<protein>
    <submittedName>
        <fullName evidence="5">YifB family Mg chelatase-like AAA ATPase</fullName>
    </submittedName>
</protein>
<dbReference type="PANTHER" id="PTHR32039:SF7">
    <property type="entry name" value="COMPETENCE PROTEIN COMM"/>
    <property type="match status" value="1"/>
</dbReference>
<keyword evidence="2" id="KW-0067">ATP-binding</keyword>
<evidence type="ECO:0000313" key="6">
    <source>
        <dbReference type="Proteomes" id="UP001596958"/>
    </source>
</evidence>
<dbReference type="InterPro" id="IPR027417">
    <property type="entry name" value="P-loop_NTPase"/>
</dbReference>
<dbReference type="InterPro" id="IPR004482">
    <property type="entry name" value="Mg_chelat-rel"/>
</dbReference>
<dbReference type="Proteomes" id="UP001596958">
    <property type="component" value="Unassembled WGS sequence"/>
</dbReference>
<dbReference type="SUPFAM" id="SSF52540">
    <property type="entry name" value="P-loop containing nucleoside triphosphate hydrolases"/>
    <property type="match status" value="1"/>
</dbReference>
<dbReference type="EMBL" id="JBHTHU010000001">
    <property type="protein sequence ID" value="MFD0749267.1"/>
    <property type="molecule type" value="Genomic_DNA"/>
</dbReference>
<keyword evidence="1" id="KW-0547">Nucleotide-binding</keyword>
<reference evidence="6" key="1">
    <citation type="journal article" date="2019" name="Int. J. Syst. Evol. Microbiol.">
        <title>The Global Catalogue of Microorganisms (GCM) 10K type strain sequencing project: providing services to taxonomists for standard genome sequencing and annotation.</title>
        <authorList>
            <consortium name="The Broad Institute Genomics Platform"/>
            <consortium name="The Broad Institute Genome Sequencing Center for Infectious Disease"/>
            <person name="Wu L."/>
            <person name="Ma J."/>
        </authorList>
    </citation>
    <scope>NUCLEOTIDE SEQUENCE [LARGE SCALE GENOMIC DNA]</scope>
    <source>
        <strain evidence="6">CCUG 63418</strain>
    </source>
</reference>
<gene>
    <name evidence="5" type="ORF">ACFQZS_03880</name>
</gene>
<dbReference type="PANTHER" id="PTHR32039">
    <property type="entry name" value="MAGNESIUM-CHELATASE SUBUNIT CHLI"/>
    <property type="match status" value="1"/>
</dbReference>